<proteinExistence type="predicted"/>
<sequence length="152" mass="15577">MINITAVIVAGLAGAAIFSMFTGMARSTGMTKMSIEKTMGAMFGEGTGATAAGWMMHFMMGVVFAVGYVVAFNVLGTTSGWLYGAVFGLAHGLIVGSMVLPMMSTVHPAIVAGKIEAPGFFAKNAGPMTPMGLIVGHVLFGTVIGGIYFLLA</sequence>
<feature type="transmembrane region" description="Helical" evidence="1">
    <location>
        <begin position="51"/>
        <end position="74"/>
    </location>
</feature>
<keyword evidence="1" id="KW-0812">Transmembrane</keyword>
<name>A0A0F9IBP1_9ZZZZ</name>
<evidence type="ECO:0000256" key="1">
    <source>
        <dbReference type="SAM" id="Phobius"/>
    </source>
</evidence>
<keyword evidence="1" id="KW-0472">Membrane</keyword>
<evidence type="ECO:0000313" key="2">
    <source>
        <dbReference type="EMBL" id="KKM25016.1"/>
    </source>
</evidence>
<gene>
    <name evidence="2" type="ORF">LCGC14_1599250</name>
</gene>
<reference evidence="2" key="1">
    <citation type="journal article" date="2015" name="Nature">
        <title>Complex archaea that bridge the gap between prokaryotes and eukaryotes.</title>
        <authorList>
            <person name="Spang A."/>
            <person name="Saw J.H."/>
            <person name="Jorgensen S.L."/>
            <person name="Zaremba-Niedzwiedzka K."/>
            <person name="Martijn J."/>
            <person name="Lind A.E."/>
            <person name="van Eijk R."/>
            <person name="Schleper C."/>
            <person name="Guy L."/>
            <person name="Ettema T.J."/>
        </authorList>
    </citation>
    <scope>NUCLEOTIDE SEQUENCE</scope>
</reference>
<comment type="caution">
    <text evidence="2">The sequence shown here is derived from an EMBL/GenBank/DDBJ whole genome shotgun (WGS) entry which is preliminary data.</text>
</comment>
<feature type="transmembrane region" description="Helical" evidence="1">
    <location>
        <begin position="81"/>
        <end position="100"/>
    </location>
</feature>
<accession>A0A0F9IBP1</accession>
<keyword evidence="1" id="KW-1133">Transmembrane helix</keyword>
<protein>
    <submittedName>
        <fullName evidence="2">Uncharacterized protein</fullName>
    </submittedName>
</protein>
<dbReference type="EMBL" id="LAZR01012805">
    <property type="protein sequence ID" value="KKM25016.1"/>
    <property type="molecule type" value="Genomic_DNA"/>
</dbReference>
<organism evidence="2">
    <name type="scientific">marine sediment metagenome</name>
    <dbReference type="NCBI Taxonomy" id="412755"/>
    <lineage>
        <taxon>unclassified sequences</taxon>
        <taxon>metagenomes</taxon>
        <taxon>ecological metagenomes</taxon>
    </lineage>
</organism>
<feature type="transmembrane region" description="Helical" evidence="1">
    <location>
        <begin position="131"/>
        <end position="151"/>
    </location>
</feature>
<dbReference type="AlphaFoldDB" id="A0A0F9IBP1"/>